<feature type="compositionally biased region" description="Polar residues" evidence="1">
    <location>
        <begin position="325"/>
        <end position="337"/>
    </location>
</feature>
<feature type="compositionally biased region" description="Low complexity" evidence="1">
    <location>
        <begin position="280"/>
        <end position="291"/>
    </location>
</feature>
<feature type="compositionally biased region" description="Basic and acidic residues" evidence="1">
    <location>
        <begin position="234"/>
        <end position="245"/>
    </location>
</feature>
<feature type="transmembrane region" description="Helical" evidence="2">
    <location>
        <begin position="68"/>
        <end position="85"/>
    </location>
</feature>
<sequence length="353" mass="36262">MPPADARIGQAGGVTEQLEERGRAERVPAADADSLPRLLGGRRGAADASVPPLVFVLGWWLGDGSVPIGAGAALLAGLVVALLRLRRGHRPVAALLGMLGVAVAAAVALYTGRAVDYFLVQLLSNAGSALVWALSILVRRPLLGVIVGVLLGQRMRWRRDTDLLRAYGRSSWVWVGQYLTRLAVFLPLWLAEQAGALVIARAALSLPLVTLCLAVSWAVLRKSLPPGHPGLRHPRTDEQPGERTADTPAEATARSGMNTDGVNTDGVNTDEMNTAGSDRAVSSEAVSSGAGPDESASAEAGARDRRETGDAAGPSLGQTRGGSAPDSSQSGTSQGEASSGGMAAPEPSSGGAP</sequence>
<feature type="transmembrane region" description="Helical" evidence="2">
    <location>
        <begin position="196"/>
        <end position="220"/>
    </location>
</feature>
<dbReference type="KEGG" id="ahg:AHOG_01815"/>
<evidence type="ECO:0008006" key="5">
    <source>
        <dbReference type="Google" id="ProtNLM"/>
    </source>
</evidence>
<accession>A0A221VX29</accession>
<keyword evidence="4" id="KW-1185">Reference proteome</keyword>
<evidence type="ECO:0000313" key="3">
    <source>
        <dbReference type="EMBL" id="ASO18027.1"/>
    </source>
</evidence>
<dbReference type="EMBL" id="CP022521">
    <property type="protein sequence ID" value="ASO18027.1"/>
    <property type="molecule type" value="Genomic_DNA"/>
</dbReference>
<keyword evidence="2" id="KW-1133">Transmembrane helix</keyword>
<proteinExistence type="predicted"/>
<gene>
    <name evidence="3" type="ORF">AHOG_01815</name>
</gene>
<feature type="transmembrane region" description="Helical" evidence="2">
    <location>
        <begin position="92"/>
        <end position="110"/>
    </location>
</feature>
<feature type="transmembrane region" description="Helical" evidence="2">
    <location>
        <begin position="172"/>
        <end position="190"/>
    </location>
</feature>
<dbReference type="OrthoDB" id="5244221at2"/>
<evidence type="ECO:0000256" key="2">
    <source>
        <dbReference type="SAM" id="Phobius"/>
    </source>
</evidence>
<organism evidence="3 4">
    <name type="scientific">Actinoalloteichus hoggarensis</name>
    <dbReference type="NCBI Taxonomy" id="1470176"/>
    <lineage>
        <taxon>Bacteria</taxon>
        <taxon>Bacillati</taxon>
        <taxon>Actinomycetota</taxon>
        <taxon>Actinomycetes</taxon>
        <taxon>Pseudonocardiales</taxon>
        <taxon>Pseudonocardiaceae</taxon>
        <taxon>Actinoalloteichus</taxon>
    </lineage>
</organism>
<keyword evidence="2" id="KW-0472">Membrane</keyword>
<feature type="compositionally biased region" description="Basic and acidic residues" evidence="1">
    <location>
        <begin position="18"/>
        <end position="28"/>
    </location>
</feature>
<keyword evidence="2" id="KW-0812">Transmembrane</keyword>
<feature type="transmembrane region" description="Helical" evidence="2">
    <location>
        <begin position="130"/>
        <end position="151"/>
    </location>
</feature>
<feature type="region of interest" description="Disordered" evidence="1">
    <location>
        <begin position="1"/>
        <end position="29"/>
    </location>
</feature>
<protein>
    <recommendedName>
        <fullName evidence="5">DUF3159 domain-containing protein</fullName>
    </recommendedName>
</protein>
<name>A0A221VX29_9PSEU</name>
<dbReference type="InterPro" id="IPR016566">
    <property type="entry name" value="UCP010219"/>
</dbReference>
<evidence type="ECO:0000256" key="1">
    <source>
        <dbReference type="SAM" id="MobiDB-lite"/>
    </source>
</evidence>
<dbReference type="AlphaFoldDB" id="A0A221VX29"/>
<dbReference type="Pfam" id="PF11361">
    <property type="entry name" value="DUF3159"/>
    <property type="match status" value="1"/>
</dbReference>
<feature type="region of interest" description="Disordered" evidence="1">
    <location>
        <begin position="226"/>
        <end position="353"/>
    </location>
</feature>
<dbReference type="Proteomes" id="UP000204221">
    <property type="component" value="Chromosome"/>
</dbReference>
<reference evidence="3 4" key="1">
    <citation type="submission" date="2017-07" db="EMBL/GenBank/DDBJ databases">
        <title>Complete genome sequence of Actinoalloteichus hoggarensis DSM 45943, type strain of Actinoalloteichus hoggarensis.</title>
        <authorList>
            <person name="Ruckert C."/>
            <person name="Nouioui I."/>
            <person name="Willmese J."/>
            <person name="van Wezel G."/>
            <person name="Klenk H.-P."/>
            <person name="Kalinowski J."/>
            <person name="Zotchev S.B."/>
        </authorList>
    </citation>
    <scope>NUCLEOTIDE SEQUENCE [LARGE SCALE GENOMIC DNA]</scope>
    <source>
        <strain evidence="3 4">DSM 45943</strain>
    </source>
</reference>
<evidence type="ECO:0000313" key="4">
    <source>
        <dbReference type="Proteomes" id="UP000204221"/>
    </source>
</evidence>
<feature type="compositionally biased region" description="Polar residues" evidence="1">
    <location>
        <begin position="255"/>
        <end position="276"/>
    </location>
</feature>